<evidence type="ECO:0000313" key="2">
    <source>
        <dbReference type="EnsemblPlants" id="cds.evm.model.10.526"/>
    </source>
</evidence>
<feature type="signal peptide" evidence="1">
    <location>
        <begin position="1"/>
        <end position="23"/>
    </location>
</feature>
<name>A0A803QP69_CANSA</name>
<dbReference type="AlphaFoldDB" id="A0A803QP69"/>
<reference evidence="2" key="1">
    <citation type="submission" date="2021-03" db="UniProtKB">
        <authorList>
            <consortium name="EnsemblPlants"/>
        </authorList>
    </citation>
    <scope>IDENTIFICATION</scope>
</reference>
<evidence type="ECO:0000256" key="1">
    <source>
        <dbReference type="SAM" id="SignalP"/>
    </source>
</evidence>
<sequence>MHGMLRLLISVALPLLLEQFALMSLLGKQTLGKIPKGLKSEMSDPLLRKKTLDESLTVLRPKVNDLLIGKQTINESPIGLKIGEYFPHVYGEVVNLSNQFNSVHTYDPEKNCFKGNSLYSITSNIARRGHSRDDSVIIHEKSPRLPPRLLGQEMANRANVFNFLKKKKDLRNDLNRKWLVEARASSNDTVIQVAKAPTSTQTTKRRVGRVKFVTLATLVREMEKPMPMEHELDRDRCLPLSGQVKTLKFPLSSVAPVHR</sequence>
<accession>A0A803QP69</accession>
<protein>
    <submittedName>
        <fullName evidence="2">Uncharacterized protein</fullName>
    </submittedName>
</protein>
<dbReference type="EnsemblPlants" id="evm.model.10.526">
    <property type="protein sequence ID" value="cds.evm.model.10.526"/>
    <property type="gene ID" value="evm.TU.10.526"/>
</dbReference>
<keyword evidence="3" id="KW-1185">Reference proteome</keyword>
<evidence type="ECO:0000313" key="3">
    <source>
        <dbReference type="Proteomes" id="UP000596661"/>
    </source>
</evidence>
<proteinExistence type="predicted"/>
<dbReference type="Gramene" id="evm.model.10.526">
    <property type="protein sequence ID" value="cds.evm.model.10.526"/>
    <property type="gene ID" value="evm.TU.10.526"/>
</dbReference>
<dbReference type="Proteomes" id="UP000596661">
    <property type="component" value="Unassembled WGS sequence"/>
</dbReference>
<feature type="chain" id="PRO_5031224867" evidence="1">
    <location>
        <begin position="24"/>
        <end position="259"/>
    </location>
</feature>
<keyword evidence="1" id="KW-0732">Signal</keyword>
<organism evidence="2 3">
    <name type="scientific">Cannabis sativa</name>
    <name type="common">Hemp</name>
    <name type="synonym">Marijuana</name>
    <dbReference type="NCBI Taxonomy" id="3483"/>
    <lineage>
        <taxon>Eukaryota</taxon>
        <taxon>Viridiplantae</taxon>
        <taxon>Streptophyta</taxon>
        <taxon>Embryophyta</taxon>
        <taxon>Tracheophyta</taxon>
        <taxon>Spermatophyta</taxon>
        <taxon>Magnoliopsida</taxon>
        <taxon>eudicotyledons</taxon>
        <taxon>Gunneridae</taxon>
        <taxon>Pentapetalae</taxon>
        <taxon>rosids</taxon>
        <taxon>fabids</taxon>
        <taxon>Rosales</taxon>
        <taxon>Cannabaceae</taxon>
        <taxon>Cannabis</taxon>
    </lineage>
</organism>
<dbReference type="EMBL" id="UZAU01000806">
    <property type="status" value="NOT_ANNOTATED_CDS"/>
    <property type="molecule type" value="Genomic_DNA"/>
</dbReference>